<dbReference type="EMBL" id="JACXAH010000004">
    <property type="protein sequence ID" value="MBD1371503.1"/>
    <property type="molecule type" value="Genomic_DNA"/>
</dbReference>
<reference evidence="1" key="1">
    <citation type="submission" date="2020-09" db="EMBL/GenBank/DDBJ databases">
        <title>A novel bacterium of genus Hazenella, isolated from South China Sea.</title>
        <authorList>
            <person name="Huang H."/>
            <person name="Mo K."/>
            <person name="Hu Y."/>
        </authorList>
    </citation>
    <scope>NUCLEOTIDE SEQUENCE</scope>
    <source>
        <strain evidence="1">IB182357</strain>
    </source>
</reference>
<dbReference type="PANTHER" id="PTHR14097">
    <property type="entry name" value="OXIDOREDUCTASE HTATIP2"/>
    <property type="match status" value="1"/>
</dbReference>
<organism evidence="1 2">
    <name type="scientific">Polycladospora coralii</name>
    <dbReference type="NCBI Taxonomy" id="2771432"/>
    <lineage>
        <taxon>Bacteria</taxon>
        <taxon>Bacillati</taxon>
        <taxon>Bacillota</taxon>
        <taxon>Bacilli</taxon>
        <taxon>Bacillales</taxon>
        <taxon>Thermoactinomycetaceae</taxon>
        <taxon>Polycladospora</taxon>
    </lineage>
</organism>
<dbReference type="Pfam" id="PF08732">
    <property type="entry name" value="HIM1"/>
    <property type="match status" value="1"/>
</dbReference>
<dbReference type="Proteomes" id="UP000661691">
    <property type="component" value="Unassembled WGS sequence"/>
</dbReference>
<dbReference type="AlphaFoldDB" id="A0A926RTC1"/>
<evidence type="ECO:0000313" key="2">
    <source>
        <dbReference type="Proteomes" id="UP000661691"/>
    </source>
</evidence>
<name>A0A926RTC1_9BACL</name>
<proteinExistence type="predicted"/>
<dbReference type="InterPro" id="IPR036291">
    <property type="entry name" value="NAD(P)-bd_dom_sf"/>
</dbReference>
<dbReference type="InterPro" id="IPR014843">
    <property type="entry name" value="Him1/Fmp52"/>
</dbReference>
<gene>
    <name evidence="1" type="ORF">IC620_03925</name>
</gene>
<dbReference type="Gene3D" id="3.40.50.720">
    <property type="entry name" value="NAD(P)-binding Rossmann-like Domain"/>
    <property type="match status" value="1"/>
</dbReference>
<comment type="caution">
    <text evidence="1">The sequence shown here is derived from an EMBL/GenBank/DDBJ whole genome shotgun (WGS) entry which is preliminary data.</text>
</comment>
<dbReference type="SUPFAM" id="SSF51735">
    <property type="entry name" value="NAD(P)-binding Rossmann-fold domains"/>
    <property type="match status" value="1"/>
</dbReference>
<keyword evidence="2" id="KW-1185">Reference proteome</keyword>
<dbReference type="RefSeq" id="WP_191138153.1">
    <property type="nucleotide sequence ID" value="NZ_JACXAG020000001.1"/>
</dbReference>
<sequence length="221" mass="24512">MPHKTALVLGSTGLIGTALIKQLLDCNQFTTIHALARKELNMQHEKLKVHQINMRELNSIPEHFQVDTLFCCIGTTMKKAGSKEAFREVDYDIPLQAAQMAKKEGVGQYLIVSAMGADPNSFFFYNRVKGELEDQLQLLSLPSLHIFRPSLLLGERDEVRVGEQIGATVSKFLNPILGGSLKKYQAIDGSDVARAMIQVSLQDQPGDHIYLSDEIKTLATS</sequence>
<protein>
    <submittedName>
        <fullName evidence="1">Oxidoreductase</fullName>
    </submittedName>
</protein>
<evidence type="ECO:0000313" key="1">
    <source>
        <dbReference type="EMBL" id="MBD1371503.1"/>
    </source>
</evidence>
<dbReference type="CDD" id="cd05250">
    <property type="entry name" value="CC3_like_SDR_a"/>
    <property type="match status" value="1"/>
</dbReference>
<dbReference type="PANTHER" id="PTHR14097:SF7">
    <property type="entry name" value="OXIDOREDUCTASE HTATIP2"/>
    <property type="match status" value="1"/>
</dbReference>
<accession>A0A926RTC1</accession>